<keyword evidence="1" id="KW-0812">Transmembrane</keyword>
<sequence length="265" mass="27670">MSNRSTTSRHRLDSALSSLDAAQPVTGAQRLAANAVLDRIVTTEPDATVRRPRHRRILLAAAAGVAAVGAAVALWPGGGGVAYASWTPVPTALTETELQLIGPECRDALDDSPHLDMARANLVLSERRGEYAMLLYRTENPDMAGSCLVHNVPGSDDVDDVKAGAAGGSGPAQVVTGDQFTQGAIADFIDASVTDGAVGDDVAAVTIHAGEFTAEASVHNGRYVVWWPGQAFDRTAQGDLDLIITYDLTLKDGTVVTNAEPTLPS</sequence>
<name>A0ABQ3XHJ7_9ACTN</name>
<feature type="transmembrane region" description="Helical" evidence="1">
    <location>
        <begin position="57"/>
        <end position="75"/>
    </location>
</feature>
<dbReference type="EMBL" id="BOMG01000079">
    <property type="protein sequence ID" value="GID57972.1"/>
    <property type="molecule type" value="Genomic_DNA"/>
</dbReference>
<protein>
    <submittedName>
        <fullName evidence="2">Uncharacterized protein</fullName>
    </submittedName>
</protein>
<reference evidence="2 3" key="1">
    <citation type="submission" date="2021-01" db="EMBL/GenBank/DDBJ databases">
        <title>Whole genome shotgun sequence of Actinoplanes couchii NBRC 106145.</title>
        <authorList>
            <person name="Komaki H."/>
            <person name="Tamura T."/>
        </authorList>
    </citation>
    <scope>NUCLEOTIDE SEQUENCE [LARGE SCALE GENOMIC DNA]</scope>
    <source>
        <strain evidence="2 3">NBRC 106145</strain>
    </source>
</reference>
<comment type="caution">
    <text evidence="2">The sequence shown here is derived from an EMBL/GenBank/DDBJ whole genome shotgun (WGS) entry which is preliminary data.</text>
</comment>
<evidence type="ECO:0000256" key="1">
    <source>
        <dbReference type="SAM" id="Phobius"/>
    </source>
</evidence>
<keyword evidence="1" id="KW-0472">Membrane</keyword>
<accession>A0ABQ3XHJ7</accession>
<proteinExistence type="predicted"/>
<dbReference type="Proteomes" id="UP000612282">
    <property type="component" value="Unassembled WGS sequence"/>
</dbReference>
<evidence type="ECO:0000313" key="3">
    <source>
        <dbReference type="Proteomes" id="UP000612282"/>
    </source>
</evidence>
<gene>
    <name evidence="2" type="ORF">Aco03nite_063760</name>
</gene>
<organism evidence="2 3">
    <name type="scientific">Actinoplanes couchii</name>
    <dbReference type="NCBI Taxonomy" id="403638"/>
    <lineage>
        <taxon>Bacteria</taxon>
        <taxon>Bacillati</taxon>
        <taxon>Actinomycetota</taxon>
        <taxon>Actinomycetes</taxon>
        <taxon>Micromonosporales</taxon>
        <taxon>Micromonosporaceae</taxon>
        <taxon>Actinoplanes</taxon>
    </lineage>
</organism>
<keyword evidence="3" id="KW-1185">Reference proteome</keyword>
<evidence type="ECO:0000313" key="2">
    <source>
        <dbReference type="EMBL" id="GID57972.1"/>
    </source>
</evidence>
<keyword evidence="1" id="KW-1133">Transmembrane helix</keyword>
<dbReference type="RefSeq" id="WP_203801426.1">
    <property type="nucleotide sequence ID" value="NZ_BAAAQE010000111.1"/>
</dbReference>